<dbReference type="GO" id="GO:0005829">
    <property type="term" value="C:cytosol"/>
    <property type="evidence" value="ECO:0007669"/>
    <property type="project" value="TreeGrafter"/>
</dbReference>
<dbReference type="PANTHER" id="PTHR32119:SF2">
    <property type="entry name" value="OROTIDINE 5'-PHOSPHATE DECARBOXYLASE"/>
    <property type="match status" value="1"/>
</dbReference>
<evidence type="ECO:0000259" key="19">
    <source>
        <dbReference type="SMART" id="SM00934"/>
    </source>
</evidence>
<dbReference type="GO" id="GO:0006207">
    <property type="term" value="P:'de novo' pyrimidine nucleobase biosynthetic process"/>
    <property type="evidence" value="ECO:0007669"/>
    <property type="project" value="InterPro"/>
</dbReference>
<feature type="active site" description="For OMPdecase activity" evidence="17">
    <location>
        <position position="68"/>
    </location>
</feature>
<comment type="similarity">
    <text evidence="14 15">Belongs to the OMP decarboxylase family. Type 1 subfamily.</text>
</comment>
<comment type="cofactor">
    <cofactor evidence="16">
        <name>Mg(2+)</name>
        <dbReference type="ChEBI" id="CHEBI:18420"/>
    </cofactor>
</comment>
<accession>A0A242BHS1</accession>
<dbReference type="InterPro" id="IPR023031">
    <property type="entry name" value="OPRT"/>
</dbReference>
<comment type="similarity">
    <text evidence="4">In the N-terminal section; belongs to the purine/pyrimidine phosphoribosyltransferase family.</text>
</comment>
<dbReference type="NCBIfam" id="NF001273">
    <property type="entry name" value="PRK00230.1"/>
    <property type="match status" value="1"/>
</dbReference>
<feature type="binding site" evidence="15 18">
    <location>
        <position position="218"/>
    </location>
    <ligand>
        <name>substrate</name>
    </ligand>
</feature>
<dbReference type="UniPathway" id="UPA00070">
    <property type="reaction ID" value="UER00119"/>
</dbReference>
<evidence type="ECO:0000256" key="13">
    <source>
        <dbReference type="ARBA" id="ARBA00049157"/>
    </source>
</evidence>
<evidence type="ECO:0000256" key="5">
    <source>
        <dbReference type="ARBA" id="ARBA00009769"/>
    </source>
</evidence>
<dbReference type="InterPro" id="IPR001754">
    <property type="entry name" value="OMPdeCOase_dom"/>
</dbReference>
<dbReference type="PROSITE" id="PS00156">
    <property type="entry name" value="OMPDECASE"/>
    <property type="match status" value="1"/>
</dbReference>
<evidence type="ECO:0000313" key="21">
    <source>
        <dbReference type="Proteomes" id="UP000194885"/>
    </source>
</evidence>
<evidence type="ECO:0000256" key="2">
    <source>
        <dbReference type="ARBA" id="ARBA00004861"/>
    </source>
</evidence>
<dbReference type="InterPro" id="IPR029057">
    <property type="entry name" value="PRTase-like"/>
</dbReference>
<keyword evidence="12" id="KW-0511">Multifunctional enzyme</keyword>
<evidence type="ECO:0000256" key="9">
    <source>
        <dbReference type="ARBA" id="ARBA00022793"/>
    </source>
</evidence>
<evidence type="ECO:0000256" key="3">
    <source>
        <dbReference type="ARBA" id="ARBA00004889"/>
    </source>
</evidence>
<dbReference type="GO" id="GO:0000287">
    <property type="term" value="F:magnesium ion binding"/>
    <property type="evidence" value="ECO:0007669"/>
    <property type="project" value="UniProtKB-UniRule"/>
</dbReference>
<evidence type="ECO:0000256" key="10">
    <source>
        <dbReference type="ARBA" id="ARBA00022975"/>
    </source>
</evidence>
<feature type="active site" description="Proton donor" evidence="15">
    <location>
        <position position="65"/>
    </location>
</feature>
<evidence type="ECO:0000256" key="6">
    <source>
        <dbReference type="ARBA" id="ARBA00011738"/>
    </source>
</evidence>
<dbReference type="NCBIfam" id="TIGR01740">
    <property type="entry name" value="pyrF"/>
    <property type="match status" value="1"/>
</dbReference>
<dbReference type="HAMAP" id="MF_01200_B">
    <property type="entry name" value="OMPdecase_type1_B"/>
    <property type="match status" value="1"/>
</dbReference>
<evidence type="ECO:0000256" key="14">
    <source>
        <dbReference type="ARBA" id="ARBA00061012"/>
    </source>
</evidence>
<dbReference type="InterPro" id="IPR000836">
    <property type="entry name" value="PRTase_dom"/>
</dbReference>
<dbReference type="CDD" id="cd04725">
    <property type="entry name" value="OMP_decarboxylase_like"/>
    <property type="match status" value="1"/>
</dbReference>
<dbReference type="NCBIfam" id="TIGR00336">
    <property type="entry name" value="pyrE"/>
    <property type="match status" value="1"/>
</dbReference>
<dbReference type="SUPFAM" id="SSF53271">
    <property type="entry name" value="PRTase-like"/>
    <property type="match status" value="1"/>
</dbReference>
<dbReference type="GO" id="GO:0044205">
    <property type="term" value="P:'de novo' UMP biosynthetic process"/>
    <property type="evidence" value="ECO:0007669"/>
    <property type="project" value="UniProtKB-UniRule"/>
</dbReference>
<feature type="binding site" evidence="15 18">
    <location>
        <position position="197"/>
    </location>
    <ligand>
        <name>substrate</name>
    </ligand>
</feature>
<comment type="catalytic activity">
    <reaction evidence="16">
        <text>orotidine 5'-phosphate + diphosphate = orotate + 5-phospho-alpha-D-ribose 1-diphosphate</text>
        <dbReference type="Rhea" id="RHEA:10380"/>
        <dbReference type="ChEBI" id="CHEBI:30839"/>
        <dbReference type="ChEBI" id="CHEBI:33019"/>
        <dbReference type="ChEBI" id="CHEBI:57538"/>
        <dbReference type="ChEBI" id="CHEBI:58017"/>
        <dbReference type="EC" id="2.4.2.10"/>
    </reaction>
</comment>
<dbReference type="SMART" id="SM00934">
    <property type="entry name" value="OMPdecase"/>
    <property type="match status" value="1"/>
</dbReference>
<feature type="active site" description="For OMPdecase activity" evidence="17">
    <location>
        <position position="63"/>
    </location>
</feature>
<evidence type="ECO:0000256" key="11">
    <source>
        <dbReference type="ARBA" id="ARBA00023239"/>
    </source>
</evidence>
<dbReference type="Gene3D" id="3.20.20.70">
    <property type="entry name" value="Aldolase class I"/>
    <property type="match status" value="1"/>
</dbReference>
<evidence type="ECO:0000256" key="12">
    <source>
        <dbReference type="ARBA" id="ARBA00023268"/>
    </source>
</evidence>
<evidence type="ECO:0000256" key="1">
    <source>
        <dbReference type="ARBA" id="ARBA00002356"/>
    </source>
</evidence>
<comment type="similarity">
    <text evidence="16">Belongs to the purine/pyrimidine phosphoribosyltransferase family. PyrE subfamily.</text>
</comment>
<evidence type="ECO:0000313" key="20">
    <source>
        <dbReference type="EMBL" id="OTN94991.1"/>
    </source>
</evidence>
<dbReference type="AlphaFoldDB" id="A0A242BHS1"/>
<keyword evidence="7 16" id="KW-0328">Glycosyltransferase</keyword>
<evidence type="ECO:0000256" key="7">
    <source>
        <dbReference type="ARBA" id="ARBA00022676"/>
    </source>
</evidence>
<comment type="catalytic activity">
    <reaction evidence="13 15">
        <text>orotidine 5'-phosphate + H(+) = UMP + CO2</text>
        <dbReference type="Rhea" id="RHEA:11596"/>
        <dbReference type="ChEBI" id="CHEBI:15378"/>
        <dbReference type="ChEBI" id="CHEBI:16526"/>
        <dbReference type="ChEBI" id="CHEBI:57538"/>
        <dbReference type="ChEBI" id="CHEBI:57865"/>
        <dbReference type="EC" id="4.1.1.23"/>
    </reaction>
</comment>
<dbReference type="InterPro" id="IPR013785">
    <property type="entry name" value="Aldolase_TIM"/>
</dbReference>
<protein>
    <recommendedName>
        <fullName evidence="15 16">Multifunctional fusion protein</fullName>
    </recommendedName>
    <domain>
        <recommendedName>
            <fullName evidence="15">Orotidine 5'-phosphate decarboxylase</fullName>
            <ecNumber evidence="15">4.1.1.23</ecNumber>
        </recommendedName>
        <alternativeName>
            <fullName evidence="15">OMP decarboxylase</fullName>
            <shortName evidence="15">OMPDCase</shortName>
            <shortName evidence="15">OMPdecase</shortName>
        </alternativeName>
    </domain>
    <domain>
        <recommendedName>
            <fullName evidence="16">Orotate phosphoribosyltransferase</fullName>
            <shortName evidence="16">OPRT</shortName>
            <shortName evidence="16">OPRTase</shortName>
            <ecNumber evidence="16">2.4.2.10</ecNumber>
        </recommendedName>
    </domain>
</protein>
<evidence type="ECO:0000256" key="4">
    <source>
        <dbReference type="ARBA" id="ARBA00006221"/>
    </source>
</evidence>
<dbReference type="InterPro" id="IPR047596">
    <property type="entry name" value="OMPdecase_bac"/>
</dbReference>
<dbReference type="CDD" id="cd06223">
    <property type="entry name" value="PRTases_typeI"/>
    <property type="match status" value="1"/>
</dbReference>
<dbReference type="EMBL" id="NGKW01000002">
    <property type="protein sequence ID" value="OTN94991.1"/>
    <property type="molecule type" value="Genomic_DNA"/>
</dbReference>
<dbReference type="InterPro" id="IPR011060">
    <property type="entry name" value="RibuloseP-bd_barrel"/>
</dbReference>
<evidence type="ECO:0000256" key="17">
    <source>
        <dbReference type="PIRSR" id="PIRSR614732-1"/>
    </source>
</evidence>
<feature type="binding site" evidence="15 18">
    <location>
        <position position="217"/>
    </location>
    <ligand>
        <name>substrate</name>
    </ligand>
</feature>
<gene>
    <name evidence="16" type="primary">pyrE</name>
    <name evidence="15" type="synonym">pyrF</name>
    <name evidence="20" type="ORF">A5810_001237</name>
</gene>
<dbReference type="GO" id="GO:0004590">
    <property type="term" value="F:orotidine-5'-phosphate decarboxylase activity"/>
    <property type="evidence" value="ECO:0007669"/>
    <property type="project" value="UniProtKB-UniRule"/>
</dbReference>
<name>A0A242BHS1_ENTFC</name>
<proteinExistence type="inferred from homology"/>
<comment type="pathway">
    <text evidence="3 16">Pyrimidine metabolism; UMP biosynthesis via de novo pathway; UMP from orotate: step 1/2.</text>
</comment>
<feature type="binding site" description="in other chain" evidence="16">
    <location>
        <begin position="363"/>
        <end position="371"/>
    </location>
    <ligand>
        <name>5-phospho-alpha-D-ribose 1-diphosphate</name>
        <dbReference type="ChEBI" id="CHEBI:58017"/>
        <note>ligand shared between dimeric partners</note>
    </ligand>
</feature>
<comment type="function">
    <text evidence="16">Catalyzes the transfer of a ribosyl phosphate group from 5-phosphoribose 1-diphosphate to orotate, leading to the formation of orotidine monophosphate (OMP).</text>
</comment>
<dbReference type="EC" id="2.4.2.10" evidence="16"/>
<evidence type="ECO:0000256" key="15">
    <source>
        <dbReference type="HAMAP-Rule" id="MF_01200"/>
    </source>
</evidence>
<feature type="binding site" evidence="16">
    <location>
        <position position="343"/>
    </location>
    <ligand>
        <name>5-phospho-alpha-D-ribose 1-diphosphate</name>
        <dbReference type="ChEBI" id="CHEBI:58017"/>
        <note>ligand shared between dimeric partners</note>
    </ligand>
</feature>
<dbReference type="EC" id="4.1.1.23" evidence="15"/>
<feature type="active site" description="For OMPdecase activity" evidence="17">
    <location>
        <position position="65"/>
    </location>
</feature>
<feature type="binding site" evidence="16">
    <location>
        <position position="341"/>
    </location>
    <ligand>
        <name>5-phospho-alpha-D-ribose 1-diphosphate</name>
        <dbReference type="ChEBI" id="CHEBI:58017"/>
        <note>ligand shared between dimeric partners</note>
    </ligand>
</feature>
<dbReference type="Pfam" id="PF00156">
    <property type="entry name" value="Pribosyltran"/>
    <property type="match status" value="1"/>
</dbReference>
<comment type="similarity">
    <text evidence="5">In the C-terminal section; belongs to the OMP decarboxylase family.</text>
</comment>
<feature type="binding site" evidence="15">
    <location>
        <begin position="63"/>
        <end position="72"/>
    </location>
    <ligand>
        <name>substrate</name>
    </ligand>
</feature>
<dbReference type="Pfam" id="PF00215">
    <property type="entry name" value="OMPdecase"/>
    <property type="match status" value="1"/>
</dbReference>
<comment type="caution">
    <text evidence="20">The sequence shown here is derived from an EMBL/GenBank/DDBJ whole genome shotgun (WGS) entry which is preliminary data.</text>
</comment>
<keyword evidence="9 15" id="KW-0210">Decarboxylase</keyword>
<keyword evidence="16" id="KW-0460">Magnesium</keyword>
<dbReference type="FunFam" id="3.20.20.70:FF:000015">
    <property type="entry name" value="Orotidine 5'-phosphate decarboxylase"/>
    <property type="match status" value="1"/>
</dbReference>
<feature type="binding site" evidence="15 18">
    <location>
        <position position="36"/>
    </location>
    <ligand>
        <name>substrate</name>
    </ligand>
</feature>
<comment type="subunit">
    <text evidence="6 15">Homodimer.</text>
</comment>
<evidence type="ECO:0000256" key="8">
    <source>
        <dbReference type="ARBA" id="ARBA00022679"/>
    </source>
</evidence>
<comment type="function">
    <text evidence="1 15">Catalyzes the decarboxylation of orotidine 5'-monophosphate (OMP) to uridine 5'-monophosphate (UMP).</text>
</comment>
<evidence type="ECO:0000256" key="18">
    <source>
        <dbReference type="PIRSR" id="PIRSR614732-2"/>
    </source>
</evidence>
<feature type="binding site" evidence="15 18">
    <location>
        <position position="126"/>
    </location>
    <ligand>
        <name>substrate</name>
    </ligand>
</feature>
<sequence>MNQLNQRPIIALDFSTWQEVEDFLRFFPEEEKLFVKIGMELFYQEGPEIVRYLKDAGHDVFLDLKLHDIPNTVEKAMRGLAKLGVDVTCVHAAGGIRMMEAAMRGLEEGTPEGGKRPLLLAITQLTSTSEEEMHADQLIEVPLEKSVIHYANCAKKAGLDGVVSSAWEVEAIKETAGDEFVCLTPGIRPEGTVAGDQTRVVTPSQAREIGSTFIVVGRPITQATDPYEAYRTIQTEWSQPKMNVEQSIAKDLLEIEAVFLNPSDPFTWASGIKSPIYCDNRITMSYPNVRKEIAKGLASKIKEAFPEVQVIAGTATAGIPHAAWVAEILDLPMVYIRSKAKDHGKGNQIEGRIVEGQKMVVIEDLISTGGSVLEAAEAAKREGADILGVAAIFTYELPKGKANFEKAEIPLMTLTNYSVLIEAALEDRYIDEQELTLLKEWKKDPENWQS</sequence>
<comment type="caution">
    <text evidence="16">Lacks conserved residue(s) required for the propagation of feature annotation.</text>
</comment>
<dbReference type="InterPro" id="IPR018089">
    <property type="entry name" value="OMPdecase_AS"/>
</dbReference>
<dbReference type="GO" id="GO:0004588">
    <property type="term" value="F:orotate phosphoribosyltransferase activity"/>
    <property type="evidence" value="ECO:0007669"/>
    <property type="project" value="UniProtKB-UniRule"/>
</dbReference>
<feature type="binding site" evidence="16">
    <location>
        <position position="337"/>
    </location>
    <ligand>
        <name>5-phospho-alpha-D-ribose 1-diphosphate</name>
        <dbReference type="ChEBI" id="CHEBI:58017"/>
        <note>ligand shared between dimeric partners</note>
    </ligand>
</feature>
<dbReference type="Gene3D" id="3.40.50.2020">
    <property type="match status" value="1"/>
</dbReference>
<dbReference type="Proteomes" id="UP000194885">
    <property type="component" value="Unassembled WGS sequence"/>
</dbReference>
<feature type="domain" description="Orotidine 5'-phosphate decarboxylase" evidence="19">
    <location>
        <begin position="7"/>
        <end position="233"/>
    </location>
</feature>
<organism evidence="20 21">
    <name type="scientific">Enterococcus faecium</name>
    <name type="common">Streptococcus faecium</name>
    <dbReference type="NCBI Taxonomy" id="1352"/>
    <lineage>
        <taxon>Bacteria</taxon>
        <taxon>Bacillati</taxon>
        <taxon>Bacillota</taxon>
        <taxon>Bacilli</taxon>
        <taxon>Lactobacillales</taxon>
        <taxon>Enterococcaceae</taxon>
        <taxon>Enterococcus</taxon>
    </lineage>
</organism>
<feature type="binding site" evidence="15 18">
    <location>
        <position position="13"/>
    </location>
    <ligand>
        <name>substrate</name>
    </ligand>
</feature>
<keyword evidence="11 15" id="KW-0456">Lyase</keyword>
<comment type="pathway">
    <text evidence="2 15">Pyrimidine metabolism; UMP biosynthesis via de novo pathway; UMP from orotate: step 2/2.</text>
</comment>
<feature type="binding site" evidence="15 18">
    <location>
        <position position="188"/>
    </location>
    <ligand>
        <name>substrate</name>
    </ligand>
</feature>
<dbReference type="PANTHER" id="PTHR32119">
    <property type="entry name" value="OROTIDINE 5'-PHOSPHATE DECARBOXYLASE"/>
    <property type="match status" value="1"/>
</dbReference>
<dbReference type="InterPro" id="IPR004467">
    <property type="entry name" value="Or_phspho_trans_dom"/>
</dbReference>
<dbReference type="InterPro" id="IPR014732">
    <property type="entry name" value="OMPdecase"/>
</dbReference>
<keyword evidence="10 15" id="KW-0665">Pyrimidine biosynthesis</keyword>
<evidence type="ECO:0000256" key="16">
    <source>
        <dbReference type="HAMAP-Rule" id="MF_01208"/>
    </source>
</evidence>
<reference evidence="20 21" key="1">
    <citation type="submission" date="2017-05" db="EMBL/GenBank/DDBJ databases">
        <title>The Genome Sequence of Enterococcus faecium 7H8_DIV0219.</title>
        <authorList>
            <consortium name="The Broad Institute Genomics Platform"/>
            <consortium name="The Broad Institute Genomic Center for Infectious Diseases"/>
            <person name="Earl A."/>
            <person name="Manson A."/>
            <person name="Schwartman J."/>
            <person name="Gilmore M."/>
            <person name="Abouelleil A."/>
            <person name="Cao P."/>
            <person name="Chapman S."/>
            <person name="Cusick C."/>
            <person name="Shea T."/>
            <person name="Young S."/>
            <person name="Neafsey D."/>
            <person name="Nusbaum C."/>
            <person name="Birren B."/>
        </authorList>
    </citation>
    <scope>NUCLEOTIDE SEQUENCE [LARGE SCALE GENOMIC DNA]</scope>
    <source>
        <strain evidence="20 21">7H8_DIV0219</strain>
    </source>
</reference>
<keyword evidence="8 16" id="KW-0808">Transferase</keyword>
<dbReference type="SUPFAM" id="SSF51366">
    <property type="entry name" value="Ribulose-phoshate binding barrel"/>
    <property type="match status" value="1"/>
</dbReference>
<feature type="binding site" evidence="16">
    <location>
        <position position="367"/>
    </location>
    <ligand>
        <name>orotate</name>
        <dbReference type="ChEBI" id="CHEBI:30839"/>
    </ligand>
</feature>
<dbReference type="HAMAP" id="MF_01208">
    <property type="entry name" value="PyrE"/>
    <property type="match status" value="1"/>
</dbReference>